<keyword evidence="1" id="KW-1133">Transmembrane helix</keyword>
<gene>
    <name evidence="2" type="ORF">KHA91_09625</name>
</gene>
<feature type="transmembrane region" description="Helical" evidence="1">
    <location>
        <begin position="104"/>
        <end position="131"/>
    </location>
</feature>
<dbReference type="Proteomes" id="UP000676456">
    <property type="component" value="Unassembled WGS sequence"/>
</dbReference>
<evidence type="ECO:0000313" key="2">
    <source>
        <dbReference type="EMBL" id="MBS4223000.1"/>
    </source>
</evidence>
<dbReference type="EMBL" id="JAGYPN010000002">
    <property type="protein sequence ID" value="MBS4223000.1"/>
    <property type="molecule type" value="Genomic_DNA"/>
</dbReference>
<feature type="transmembrane region" description="Helical" evidence="1">
    <location>
        <begin position="20"/>
        <end position="48"/>
    </location>
</feature>
<comment type="caution">
    <text evidence="2">The sequence shown here is derived from an EMBL/GenBank/DDBJ whole genome shotgun (WGS) entry which is preliminary data.</text>
</comment>
<name>A0A942UKA6_9BACI</name>
<evidence type="ECO:0000313" key="3">
    <source>
        <dbReference type="Proteomes" id="UP000676456"/>
    </source>
</evidence>
<keyword evidence="1" id="KW-0472">Membrane</keyword>
<dbReference type="AlphaFoldDB" id="A0A942UKA6"/>
<protein>
    <submittedName>
        <fullName evidence="2">DUF624 domain-containing protein</fullName>
    </submittedName>
</protein>
<evidence type="ECO:0000256" key="1">
    <source>
        <dbReference type="SAM" id="Phobius"/>
    </source>
</evidence>
<dbReference type="InterPro" id="IPR006938">
    <property type="entry name" value="DUF624"/>
</dbReference>
<keyword evidence="3" id="KW-1185">Reference proteome</keyword>
<feature type="transmembrane region" description="Helical" evidence="1">
    <location>
        <begin position="143"/>
        <end position="162"/>
    </location>
</feature>
<keyword evidence="1" id="KW-0812">Transmembrane</keyword>
<feature type="transmembrane region" description="Helical" evidence="1">
    <location>
        <begin position="74"/>
        <end position="92"/>
    </location>
</feature>
<dbReference type="Pfam" id="PF04854">
    <property type="entry name" value="DUF624"/>
    <property type="match status" value="1"/>
</dbReference>
<proteinExistence type="predicted"/>
<dbReference type="RefSeq" id="WP_213098051.1">
    <property type="nucleotide sequence ID" value="NZ_JAGYPK010000002.1"/>
</dbReference>
<reference evidence="2 3" key="1">
    <citation type="submission" date="2021-05" db="EMBL/GenBank/DDBJ databases">
        <title>Novel Bacillus species.</title>
        <authorList>
            <person name="Liu G."/>
        </authorList>
    </citation>
    <scope>NUCLEOTIDE SEQUENCE [LARGE SCALE GENOMIC DNA]</scope>
    <source>
        <strain evidence="2 3">FJAT-49682</strain>
    </source>
</reference>
<accession>A0A942UKA6</accession>
<sequence>MNIFSIDSGFYRFLEKFTNFFLLNLLWFLMCIPIITIFPATAAMFGVVRQWVQKKDSGVFKSFFVYFKENFKQSFLLGLLWFVFALLFYFNINISLQMSGIAKIIMVSSLLFICLFFVMTTIYLFPVMVHYKMRWTLIIKNSFLFSISQLWVTIRCILILLLTVLISYVIPISSIILWSIGGYLIYALCDKSFKKIELLVQDNV</sequence>
<organism evidence="2 3">
    <name type="scientific">Lederbergia citrea</name>
    <dbReference type="NCBI Taxonomy" id="2833581"/>
    <lineage>
        <taxon>Bacteria</taxon>
        <taxon>Bacillati</taxon>
        <taxon>Bacillota</taxon>
        <taxon>Bacilli</taxon>
        <taxon>Bacillales</taxon>
        <taxon>Bacillaceae</taxon>
        <taxon>Lederbergia</taxon>
    </lineage>
</organism>